<evidence type="ECO:0000256" key="7">
    <source>
        <dbReference type="ARBA" id="ARBA00022777"/>
    </source>
</evidence>
<dbReference type="AlphaFoldDB" id="A0A413UB08"/>
<comment type="subcellular location">
    <subcellularLocation>
        <location evidence="1">Cytoplasm</location>
    </subcellularLocation>
</comment>
<dbReference type="Pfam" id="PF03830">
    <property type="entry name" value="PTSIIB_sorb"/>
    <property type="match status" value="1"/>
</dbReference>
<sequence>MRAKIELIRVDNRLVHGQVGVTWVNALNIDTIVVVDDETAINVFSQKMMKTIAKASNVDIRFYSIADFMQVLRHNESNQRLFVVVRDIQTVYEMFKNGLTPQTVNIGNIHYGRGRVPFNKKMYVSEVDVDEINELIDQGFHFYYQDVPGTLDEIIDKIDFERLKKVRK</sequence>
<comment type="caution">
    <text evidence="9">The sequence shown here is derived from an EMBL/GenBank/DDBJ whole genome shotgun (WGS) entry which is preliminary data.</text>
</comment>
<keyword evidence="3" id="KW-0963">Cytoplasm</keyword>
<keyword evidence="2" id="KW-0813">Transport</keyword>
<dbReference type="InterPro" id="IPR036667">
    <property type="entry name" value="PTS_IIB_sorbose-sp_sf"/>
</dbReference>
<evidence type="ECO:0000259" key="8">
    <source>
        <dbReference type="PROSITE" id="PS51101"/>
    </source>
</evidence>
<organism evidence="9 10">
    <name type="scientific">Holdemanella biformis</name>
    <dbReference type="NCBI Taxonomy" id="1735"/>
    <lineage>
        <taxon>Bacteria</taxon>
        <taxon>Bacillati</taxon>
        <taxon>Bacillota</taxon>
        <taxon>Erysipelotrichia</taxon>
        <taxon>Erysipelotrichales</taxon>
        <taxon>Erysipelotrichaceae</taxon>
        <taxon>Holdemanella</taxon>
    </lineage>
</organism>
<evidence type="ECO:0000256" key="1">
    <source>
        <dbReference type="ARBA" id="ARBA00004496"/>
    </source>
</evidence>
<protein>
    <submittedName>
        <fullName evidence="9">PTS mannose/fructose/sorbose transporter subunit IIB</fullName>
    </submittedName>
</protein>
<evidence type="ECO:0000256" key="4">
    <source>
        <dbReference type="ARBA" id="ARBA00022597"/>
    </source>
</evidence>
<evidence type="ECO:0000313" key="10">
    <source>
        <dbReference type="Proteomes" id="UP000285288"/>
    </source>
</evidence>
<dbReference type="Gene3D" id="3.40.35.10">
    <property type="entry name" value="Phosphotransferase system, sorbose subfamily IIB component"/>
    <property type="match status" value="1"/>
</dbReference>
<reference evidence="9 10" key="1">
    <citation type="submission" date="2018-08" db="EMBL/GenBank/DDBJ databases">
        <title>A genome reference for cultivated species of the human gut microbiota.</title>
        <authorList>
            <person name="Zou Y."/>
            <person name="Xue W."/>
            <person name="Luo G."/>
        </authorList>
    </citation>
    <scope>NUCLEOTIDE SEQUENCE [LARGE SCALE GENOMIC DNA]</scope>
    <source>
        <strain evidence="9 10">AM42-13AC</strain>
    </source>
</reference>
<evidence type="ECO:0000256" key="3">
    <source>
        <dbReference type="ARBA" id="ARBA00022490"/>
    </source>
</evidence>
<dbReference type="GO" id="GO:0008982">
    <property type="term" value="F:protein-N(PI)-phosphohistidine-sugar phosphotransferase activity"/>
    <property type="evidence" value="ECO:0007669"/>
    <property type="project" value="InterPro"/>
</dbReference>
<keyword evidence="6" id="KW-0598">Phosphotransferase system</keyword>
<evidence type="ECO:0000256" key="6">
    <source>
        <dbReference type="ARBA" id="ARBA00022683"/>
    </source>
</evidence>
<feature type="domain" description="PTS EIIB type-4" evidence="8">
    <location>
        <begin position="1"/>
        <end position="166"/>
    </location>
</feature>
<gene>
    <name evidence="9" type="ORF">DW907_09380</name>
</gene>
<evidence type="ECO:0000256" key="5">
    <source>
        <dbReference type="ARBA" id="ARBA00022679"/>
    </source>
</evidence>
<evidence type="ECO:0000256" key="2">
    <source>
        <dbReference type="ARBA" id="ARBA00022448"/>
    </source>
</evidence>
<evidence type="ECO:0000313" key="9">
    <source>
        <dbReference type="EMBL" id="RHB02560.1"/>
    </source>
</evidence>
<dbReference type="GO" id="GO:0016301">
    <property type="term" value="F:kinase activity"/>
    <property type="evidence" value="ECO:0007669"/>
    <property type="project" value="UniProtKB-KW"/>
</dbReference>
<keyword evidence="7" id="KW-0418">Kinase</keyword>
<dbReference type="SUPFAM" id="SSF52728">
    <property type="entry name" value="PTS IIb component"/>
    <property type="match status" value="1"/>
</dbReference>
<keyword evidence="4" id="KW-0762">Sugar transport</keyword>
<dbReference type="PROSITE" id="PS51101">
    <property type="entry name" value="PTS_EIIB_TYPE_4"/>
    <property type="match status" value="1"/>
</dbReference>
<name>A0A413UB08_9FIRM</name>
<dbReference type="EMBL" id="QSGD01000042">
    <property type="protein sequence ID" value="RHB02560.1"/>
    <property type="molecule type" value="Genomic_DNA"/>
</dbReference>
<accession>A0A413UB08</accession>
<dbReference type="RefSeq" id="WP_118011842.1">
    <property type="nucleotide sequence ID" value="NZ_QSGD01000042.1"/>
</dbReference>
<dbReference type="GO" id="GO:0005737">
    <property type="term" value="C:cytoplasm"/>
    <property type="evidence" value="ECO:0007669"/>
    <property type="project" value="UniProtKB-SubCell"/>
</dbReference>
<keyword evidence="5" id="KW-0808">Transferase</keyword>
<dbReference type="InterPro" id="IPR004720">
    <property type="entry name" value="PTS_IIB_sorbose-sp"/>
</dbReference>
<dbReference type="Proteomes" id="UP000285288">
    <property type="component" value="Unassembled WGS sequence"/>
</dbReference>
<proteinExistence type="predicted"/>
<dbReference type="GO" id="GO:0009401">
    <property type="term" value="P:phosphoenolpyruvate-dependent sugar phosphotransferase system"/>
    <property type="evidence" value="ECO:0007669"/>
    <property type="project" value="UniProtKB-KW"/>
</dbReference>